<evidence type="ECO:0000313" key="2">
    <source>
        <dbReference type="Proteomes" id="UP000015104"/>
    </source>
</evidence>
<sequence length="630" mass="73303">MYPDAVISEYPDDLESVFHENLMLHNYTVKSYKLKVTYEIFSDFETDNCNIVKPKMAMQVNVKDQSSIKPAVDIHMSADIESEASKEPVGMSQEQQNIVNRDDDKLNMFFRCDNYSVSHGLDCQPTKWSLLYNLFEKLYDLGAKKVIFDGNLYCAHFDSAFAYQEAFERIRSCYLEHLEFVHASETQKQEVSMKMCLFYIPWCLNQELDLCCLMVKIESKHHADFIKTSKNILRNRECIFIKSVPGEIWIGFPDEIICENSKKTLLRVEAVTACCTRNNDVSMAKPSNELLKSIMSDDLVGDAYDLAFLSRLLKNSDSNDRHPPIIEQIRLQRMEEKECSEDTYHIEVRGYFFNKNSARFRSLSSRSQIAKIFVNLSKVIPLAITVMHDRAKLLYYSRYEAEFARHCINKLKTAEVPYFEVFHGVPGYVEEGLVLYWPEYYIINDQRKVLEKIVQNKNQVEELDSNSSKIQSTSDIDVLDEKVALKLKYILVITANSEFKFTSEMISIIKIHLLYYPLIEFANKIWVGFEDLGSVNRAKARIDKLKFKLLHENDEDDFDVGAVAKLVSNFPTKVVKMLANKLVDSTKKHKHMHTYWKRNYDDVSLGHFNYNYRKAVGMSTSQYFQSMELV</sequence>
<organism evidence="1 2">
    <name type="scientific">Tetranychus urticae</name>
    <name type="common">Two-spotted spider mite</name>
    <dbReference type="NCBI Taxonomy" id="32264"/>
    <lineage>
        <taxon>Eukaryota</taxon>
        <taxon>Metazoa</taxon>
        <taxon>Ecdysozoa</taxon>
        <taxon>Arthropoda</taxon>
        <taxon>Chelicerata</taxon>
        <taxon>Arachnida</taxon>
        <taxon>Acari</taxon>
        <taxon>Acariformes</taxon>
        <taxon>Trombidiformes</taxon>
        <taxon>Prostigmata</taxon>
        <taxon>Eleutherengona</taxon>
        <taxon>Raphignathae</taxon>
        <taxon>Tetranychoidea</taxon>
        <taxon>Tetranychidae</taxon>
        <taxon>Tetranychus</taxon>
    </lineage>
</organism>
<dbReference type="EnsemblMetazoa" id="tetur11g01170.1">
    <property type="protein sequence ID" value="tetur11g01170.1"/>
    <property type="gene ID" value="tetur11g01170"/>
</dbReference>
<protein>
    <submittedName>
        <fullName evidence="1">Uncharacterized protein</fullName>
    </submittedName>
</protein>
<dbReference type="Proteomes" id="UP000015104">
    <property type="component" value="Unassembled WGS sequence"/>
</dbReference>
<dbReference type="STRING" id="32264.T1KGL0"/>
<keyword evidence="2" id="KW-1185">Reference proteome</keyword>
<proteinExistence type="predicted"/>
<dbReference type="AlphaFoldDB" id="T1KGL0"/>
<reference evidence="2" key="1">
    <citation type="submission" date="2011-08" db="EMBL/GenBank/DDBJ databases">
        <authorList>
            <person name="Rombauts S."/>
        </authorList>
    </citation>
    <scope>NUCLEOTIDE SEQUENCE</scope>
    <source>
        <strain evidence="2">London</strain>
    </source>
</reference>
<dbReference type="HOGENOM" id="CLU_009071_0_0_1"/>
<evidence type="ECO:0000313" key="1">
    <source>
        <dbReference type="EnsemblMetazoa" id="tetur11g01170.1"/>
    </source>
</evidence>
<reference evidence="1" key="2">
    <citation type="submission" date="2015-06" db="UniProtKB">
        <authorList>
            <consortium name="EnsemblMetazoa"/>
        </authorList>
    </citation>
    <scope>IDENTIFICATION</scope>
</reference>
<dbReference type="eggNOG" id="ENOG502RY8B">
    <property type="taxonomic scope" value="Eukaryota"/>
</dbReference>
<accession>T1KGL0</accession>
<dbReference type="EMBL" id="CAEY01000067">
    <property type="status" value="NOT_ANNOTATED_CDS"/>
    <property type="molecule type" value="Genomic_DNA"/>
</dbReference>
<name>T1KGL0_TETUR</name>